<dbReference type="eggNOG" id="KOG2749">
    <property type="taxonomic scope" value="Eukaryota"/>
</dbReference>
<dbReference type="GO" id="GO:0005849">
    <property type="term" value="C:mRNA cleavage factor complex"/>
    <property type="evidence" value="ECO:0007669"/>
    <property type="project" value="InterPro"/>
</dbReference>
<reference evidence="11 12" key="2">
    <citation type="journal article" date="2010" name="Nucleic Acids Res.">
        <title>BeetleBase in 2010: revisions to provide comprehensive genomic information for Tribolium castaneum.</title>
        <authorList>
            <person name="Kim H.S."/>
            <person name="Murphy T."/>
            <person name="Xia J."/>
            <person name="Caragea D."/>
            <person name="Park Y."/>
            <person name="Beeman R.W."/>
            <person name="Lorenzen M.D."/>
            <person name="Butcher S."/>
            <person name="Manak J.R."/>
            <person name="Brown S.J."/>
        </authorList>
    </citation>
    <scope>GENOME REANNOTATION</scope>
    <source>
        <strain evidence="11 12">Georgia GA2</strain>
    </source>
</reference>
<evidence type="ECO:0000259" key="9">
    <source>
        <dbReference type="Pfam" id="PF16573"/>
    </source>
</evidence>
<dbReference type="InterPro" id="IPR032324">
    <property type="entry name" value="Clp1_N"/>
</dbReference>
<keyword evidence="12" id="KW-1185">Reference proteome</keyword>
<dbReference type="InterPro" id="IPR032675">
    <property type="entry name" value="LRR_dom_sf"/>
</dbReference>
<comment type="subcellular location">
    <subcellularLocation>
        <location evidence="1 6">Nucleus</location>
    </subcellularLocation>
</comment>
<keyword evidence="2 6" id="KW-0507">mRNA processing</keyword>
<dbReference type="GO" id="GO:0006388">
    <property type="term" value="P:tRNA splicing, via endonucleolytic cleavage and ligation"/>
    <property type="evidence" value="ECO:0000318"/>
    <property type="project" value="GO_Central"/>
</dbReference>
<keyword evidence="5 6" id="KW-0539">Nucleus</keyword>
<dbReference type="PANTHER" id="PTHR12755:SF6">
    <property type="entry name" value="POLYRIBONUCLEOTIDE 5'-HYDROXYL-KINASE CLP1"/>
    <property type="match status" value="1"/>
</dbReference>
<dbReference type="STRING" id="7070.A0A139WEM6"/>
<dbReference type="Gene3D" id="2.60.120.1030">
    <property type="entry name" value="Clp1, DNA binding domain"/>
    <property type="match status" value="1"/>
</dbReference>
<accession>A0A139WEM6</accession>
<evidence type="ECO:0000256" key="2">
    <source>
        <dbReference type="ARBA" id="ARBA00022664"/>
    </source>
</evidence>
<feature type="region of interest" description="Disordered" evidence="7">
    <location>
        <begin position="429"/>
        <end position="455"/>
    </location>
</feature>
<dbReference type="InterPro" id="IPR045116">
    <property type="entry name" value="Clp1/Grc3"/>
</dbReference>
<dbReference type="FunFam" id="2.40.30.330:FF:000001">
    <property type="entry name" value="Protein CLP1 homolog"/>
    <property type="match status" value="1"/>
</dbReference>
<evidence type="ECO:0000256" key="5">
    <source>
        <dbReference type="ARBA" id="ARBA00023242"/>
    </source>
</evidence>
<dbReference type="GO" id="GO:0005634">
    <property type="term" value="C:nucleus"/>
    <property type="evidence" value="ECO:0000318"/>
    <property type="project" value="GO_Central"/>
</dbReference>
<dbReference type="InterPro" id="IPR027417">
    <property type="entry name" value="P-loop_NTPase"/>
</dbReference>
<evidence type="ECO:0000256" key="6">
    <source>
        <dbReference type="HAMAP-Rule" id="MF_03035"/>
    </source>
</evidence>
<organism evidence="11 12">
    <name type="scientific">Tribolium castaneum</name>
    <name type="common">Red flour beetle</name>
    <dbReference type="NCBI Taxonomy" id="7070"/>
    <lineage>
        <taxon>Eukaryota</taxon>
        <taxon>Metazoa</taxon>
        <taxon>Ecdysozoa</taxon>
        <taxon>Arthropoda</taxon>
        <taxon>Hexapoda</taxon>
        <taxon>Insecta</taxon>
        <taxon>Pterygota</taxon>
        <taxon>Neoptera</taxon>
        <taxon>Endopterygota</taxon>
        <taxon>Coleoptera</taxon>
        <taxon>Polyphaga</taxon>
        <taxon>Cucujiformia</taxon>
        <taxon>Tenebrionidae</taxon>
        <taxon>Tenebrionidae incertae sedis</taxon>
        <taxon>Tribolium</taxon>
    </lineage>
</organism>
<dbReference type="Proteomes" id="UP000007266">
    <property type="component" value="Linkage group 7"/>
</dbReference>
<dbReference type="InterPro" id="IPR032319">
    <property type="entry name" value="CLP1_P"/>
</dbReference>
<protein>
    <recommendedName>
        <fullName evidence="6">Protein CLP1 homolog</fullName>
    </recommendedName>
</protein>
<dbReference type="Gene3D" id="3.40.50.300">
    <property type="entry name" value="P-loop containing nucleotide triphosphate hydrolases"/>
    <property type="match status" value="1"/>
</dbReference>
<dbReference type="FunFam" id="2.60.120.1030:FF:000007">
    <property type="entry name" value="Protein CLP1 homolog"/>
    <property type="match status" value="1"/>
</dbReference>
<dbReference type="AlphaFoldDB" id="A0A139WEM6"/>
<dbReference type="CDD" id="cd01983">
    <property type="entry name" value="SIMIBI"/>
    <property type="match status" value="1"/>
</dbReference>
<comment type="similarity">
    <text evidence="6">Belongs to the Clp1 family. Clp1 subfamily.</text>
</comment>
<dbReference type="GO" id="GO:0031124">
    <property type="term" value="P:mRNA 3'-end processing"/>
    <property type="evidence" value="ECO:0007669"/>
    <property type="project" value="UniProtKB-UniRule"/>
</dbReference>
<dbReference type="Pfam" id="PF13516">
    <property type="entry name" value="LRR_6"/>
    <property type="match status" value="4"/>
</dbReference>
<feature type="domain" description="Clp1 N-terminal" evidence="9">
    <location>
        <begin position="16"/>
        <end position="108"/>
    </location>
</feature>
<feature type="domain" description="Clp1 P-loop" evidence="10">
    <location>
        <begin position="122"/>
        <end position="308"/>
    </location>
</feature>
<dbReference type="InterPro" id="IPR001611">
    <property type="entry name" value="Leu-rich_rpt"/>
</dbReference>
<evidence type="ECO:0000313" key="12">
    <source>
        <dbReference type="Proteomes" id="UP000007266"/>
    </source>
</evidence>
<evidence type="ECO:0000256" key="1">
    <source>
        <dbReference type="ARBA" id="ARBA00004123"/>
    </source>
</evidence>
<dbReference type="InParanoid" id="A0A139WEM6"/>
<evidence type="ECO:0000259" key="8">
    <source>
        <dbReference type="Pfam" id="PF06807"/>
    </source>
</evidence>
<dbReference type="SUPFAM" id="SSF52540">
    <property type="entry name" value="P-loop containing nucleoside triphosphate hydrolases"/>
    <property type="match status" value="1"/>
</dbReference>
<dbReference type="FunFam" id="3.80.10.10:FF:001374">
    <property type="entry name" value="RNI-like superfamily protein"/>
    <property type="match status" value="1"/>
</dbReference>
<dbReference type="Gene3D" id="3.80.10.10">
    <property type="entry name" value="Ribonuclease Inhibitor"/>
    <property type="match status" value="2"/>
</dbReference>
<feature type="binding site" evidence="6">
    <location>
        <begin position="125"/>
        <end position="130"/>
    </location>
    <ligand>
        <name>ATP</name>
        <dbReference type="ChEBI" id="CHEBI:30616"/>
    </ligand>
</feature>
<dbReference type="Pfam" id="PF16575">
    <property type="entry name" value="CLP1_P"/>
    <property type="match status" value="1"/>
</dbReference>
<dbReference type="EMBL" id="KQ971354">
    <property type="protein sequence ID" value="KYB26428.1"/>
    <property type="molecule type" value="Genomic_DNA"/>
</dbReference>
<dbReference type="Pfam" id="PF16573">
    <property type="entry name" value="CLP1_N"/>
    <property type="match status" value="1"/>
</dbReference>
<dbReference type="PANTHER" id="PTHR12755">
    <property type="entry name" value="CLEAVAGE/POLYADENYLATION FACTOR IA SUBUNIT CLP1P"/>
    <property type="match status" value="1"/>
</dbReference>
<feature type="binding site" evidence="6">
    <location>
        <position position="22"/>
    </location>
    <ligand>
        <name>ATP</name>
        <dbReference type="ChEBI" id="CHEBI:30616"/>
    </ligand>
</feature>
<evidence type="ECO:0000259" key="10">
    <source>
        <dbReference type="Pfam" id="PF16575"/>
    </source>
</evidence>
<dbReference type="HAMAP" id="MF_03035">
    <property type="entry name" value="Clp1"/>
    <property type="match status" value="1"/>
</dbReference>
<feature type="binding site" evidence="6">
    <location>
        <position position="63"/>
    </location>
    <ligand>
        <name>ATP</name>
        <dbReference type="ChEBI" id="CHEBI:30616"/>
    </ligand>
</feature>
<sequence length="1021" mass="115912">MMALNEDKKTVIQDFKLDQDNELRFEVESKNEKVYVTLKSGKAEVFGTELVKGKTYEFTSGAKVAVYTWHGCTIEVKGKTDVSYVAKETPMVTYSNCHAALEFMRIEAERENKKGPTVMLVGPNDVGKSTVCRILLNYAVRMGRRPIFVDLDVGQGQISIPGTIGALLIERPASIDEGFSQEAPLVYHTGHKSPQPNIALYSMLVTQLANTVKDRLEVNKKTRASGVIINTCGWIKGTGYKQILHSAKAFEVDVILVLDQERLYNELVRDMPNFVKVIFLQKSGGVVERSKSVRSEARDQRIREYFYGTPKNSMYPHSFDVKWSEIKIYKIGAPALPDSCLPLGMKAEDHLTKLVPVTPNPGILHHLLAVSFSEGEDEDIISSHVAGFVCVTNVDTDRQIVTLLSPQPKPLPNNILLLSELQFMDSDEPAQVTGEQIAQPSEEIKEEQNEETQEPQIETEIKIEDLASIEPSLLASIDTAPSLLPSIKESDQVTESEQVVIPAEPQEPEINEDSMEAKLVLLRQFSSDYFLYKHSPSFKCFEQALCSQSDLRLTLYFFPPLTDPGLDEAFNYIPPEEEHDPDGADKYINMCKDLAIVPISRVIRSLKTDTLNLKYYGLTLKQMRGIADALKVNSNIKYLIFEDNWMSPEATALIGEVLRESNSIRFLNLKECRIGEDGAEKLCEGISSTQFLQELDLSYNSLGDKGLKILQPSLIENTSIKKLNISHNNLTEDSGATLEAILLENKYLEELDLSWNGFFTAPGNKKLCNGLAKNELIKWLNLSWNGIGTGPAMRPITKYLRKTQVLQFLDLSWNRITQRSLILLRAALIRNKSLNGIKLGHNIYTPDEAYFLASLFSRVKNNNFTFLDMEDMCVNKDFLPLKRKFQREGRQIPHGHVLSNYEIYGPDINKLLFQRCRYLAMKPKKKKKKKDFGHFVLSLPDKNVTPQEFQELLKKKKIKKIDKDLLNELMARFQTKKKKIDSVAMKADYMRLYPDTVLPEEKKKKKKKKKRRKGKKPKKKE</sequence>
<dbReference type="InterPro" id="IPR038239">
    <property type="entry name" value="Clp1_N_sf"/>
</dbReference>
<proteinExistence type="inferred from homology"/>
<evidence type="ECO:0000256" key="7">
    <source>
        <dbReference type="SAM" id="MobiDB-lite"/>
    </source>
</evidence>
<feature type="domain" description="Clp1 C-terminal" evidence="8">
    <location>
        <begin position="314"/>
        <end position="425"/>
    </location>
</feature>
<dbReference type="InterPro" id="IPR038238">
    <property type="entry name" value="Clp1_C_sf"/>
</dbReference>
<dbReference type="FunFam" id="3.40.50.300:FF:000454">
    <property type="entry name" value="Protein CLP1 homolog"/>
    <property type="match status" value="1"/>
</dbReference>
<dbReference type="InterPro" id="IPR010655">
    <property type="entry name" value="Clp1_C"/>
</dbReference>
<evidence type="ECO:0000256" key="3">
    <source>
        <dbReference type="ARBA" id="ARBA00022741"/>
    </source>
</evidence>
<dbReference type="GO" id="GO:0005524">
    <property type="term" value="F:ATP binding"/>
    <property type="evidence" value="ECO:0007669"/>
    <property type="project" value="UniProtKB-UniRule"/>
</dbReference>
<evidence type="ECO:0000313" key="11">
    <source>
        <dbReference type="EMBL" id="KYB26428.1"/>
    </source>
</evidence>
<gene>
    <name evidence="11" type="primary">AUGUSTUS-3.0.2_33770</name>
    <name evidence="11" type="ORF">TcasGA2_TC033770</name>
</gene>
<evidence type="ECO:0000256" key="4">
    <source>
        <dbReference type="ARBA" id="ARBA00022840"/>
    </source>
</evidence>
<feature type="region of interest" description="Disordered" evidence="7">
    <location>
        <begin position="998"/>
        <end position="1021"/>
    </location>
</feature>
<dbReference type="Gene3D" id="2.40.30.330">
    <property type="entry name" value="Pre-mRNA cleavage complex subunit Clp1, C-terminal domain"/>
    <property type="match status" value="1"/>
</dbReference>
<feature type="compositionally biased region" description="Basic residues" evidence="7">
    <location>
        <begin position="1003"/>
        <end position="1021"/>
    </location>
</feature>
<keyword evidence="4 6" id="KW-0067">ATP-binding</keyword>
<dbReference type="GO" id="GO:0051731">
    <property type="term" value="F:polynucleotide 5'-hydroxyl-kinase activity"/>
    <property type="evidence" value="ECO:0000318"/>
    <property type="project" value="GO_Central"/>
</dbReference>
<comment type="function">
    <text evidence="6">Required for endonucleolytic cleavage during polyadenylation-dependent pre-mRNA 3'-end formation.</text>
</comment>
<dbReference type="Pfam" id="PF06807">
    <property type="entry name" value="Clp1"/>
    <property type="match status" value="1"/>
</dbReference>
<dbReference type="SMART" id="SM00368">
    <property type="entry name" value="LRR_RI"/>
    <property type="match status" value="6"/>
</dbReference>
<dbReference type="SUPFAM" id="SSF52047">
    <property type="entry name" value="RNI-like"/>
    <property type="match status" value="1"/>
</dbReference>
<reference evidence="11 12" key="1">
    <citation type="journal article" date="2008" name="Nature">
        <title>The genome of the model beetle and pest Tribolium castaneum.</title>
        <authorList>
            <consortium name="Tribolium Genome Sequencing Consortium"/>
            <person name="Richards S."/>
            <person name="Gibbs R.A."/>
            <person name="Weinstock G.M."/>
            <person name="Brown S.J."/>
            <person name="Denell R."/>
            <person name="Beeman R.W."/>
            <person name="Gibbs R."/>
            <person name="Beeman R.W."/>
            <person name="Brown S.J."/>
            <person name="Bucher G."/>
            <person name="Friedrich M."/>
            <person name="Grimmelikhuijzen C.J."/>
            <person name="Klingler M."/>
            <person name="Lorenzen M."/>
            <person name="Richards S."/>
            <person name="Roth S."/>
            <person name="Schroder R."/>
            <person name="Tautz D."/>
            <person name="Zdobnov E.M."/>
            <person name="Muzny D."/>
            <person name="Gibbs R.A."/>
            <person name="Weinstock G.M."/>
            <person name="Attaway T."/>
            <person name="Bell S."/>
            <person name="Buhay C.J."/>
            <person name="Chandrabose M.N."/>
            <person name="Chavez D."/>
            <person name="Clerk-Blankenburg K.P."/>
            <person name="Cree A."/>
            <person name="Dao M."/>
            <person name="Davis C."/>
            <person name="Chacko J."/>
            <person name="Dinh H."/>
            <person name="Dugan-Rocha S."/>
            <person name="Fowler G."/>
            <person name="Garner T.T."/>
            <person name="Garnes J."/>
            <person name="Gnirke A."/>
            <person name="Hawes A."/>
            <person name="Hernandez J."/>
            <person name="Hines S."/>
            <person name="Holder M."/>
            <person name="Hume J."/>
            <person name="Jhangiani S.N."/>
            <person name="Joshi V."/>
            <person name="Khan Z.M."/>
            <person name="Jackson L."/>
            <person name="Kovar C."/>
            <person name="Kowis A."/>
            <person name="Lee S."/>
            <person name="Lewis L.R."/>
            <person name="Margolis J."/>
            <person name="Morgan M."/>
            <person name="Nazareth L.V."/>
            <person name="Nguyen N."/>
            <person name="Okwuonu G."/>
            <person name="Parker D."/>
            <person name="Richards S."/>
            <person name="Ruiz S.J."/>
            <person name="Santibanez J."/>
            <person name="Savard J."/>
            <person name="Scherer S.E."/>
            <person name="Schneider B."/>
            <person name="Sodergren E."/>
            <person name="Tautz D."/>
            <person name="Vattahil S."/>
            <person name="Villasana D."/>
            <person name="White C.S."/>
            <person name="Wright R."/>
            <person name="Park Y."/>
            <person name="Beeman R.W."/>
            <person name="Lord J."/>
            <person name="Oppert B."/>
            <person name="Lorenzen M."/>
            <person name="Brown S."/>
            <person name="Wang L."/>
            <person name="Savard J."/>
            <person name="Tautz D."/>
            <person name="Richards S."/>
            <person name="Weinstock G."/>
            <person name="Gibbs R.A."/>
            <person name="Liu Y."/>
            <person name="Worley K."/>
            <person name="Weinstock G."/>
            <person name="Elsik C.G."/>
            <person name="Reese J.T."/>
            <person name="Elhaik E."/>
            <person name="Landan G."/>
            <person name="Graur D."/>
            <person name="Arensburger P."/>
            <person name="Atkinson P."/>
            <person name="Beeman R.W."/>
            <person name="Beidler J."/>
            <person name="Brown S.J."/>
            <person name="Demuth J.P."/>
            <person name="Drury D.W."/>
            <person name="Du Y.Z."/>
            <person name="Fujiwara H."/>
            <person name="Lorenzen M."/>
            <person name="Maselli V."/>
            <person name="Osanai M."/>
            <person name="Park Y."/>
            <person name="Robertson H.M."/>
            <person name="Tu Z."/>
            <person name="Wang J.J."/>
            <person name="Wang S."/>
            <person name="Richards S."/>
            <person name="Song H."/>
            <person name="Zhang L."/>
            <person name="Sodergren E."/>
            <person name="Werner D."/>
            <person name="Stanke M."/>
            <person name="Morgenstern B."/>
            <person name="Solovyev V."/>
            <person name="Kosarev P."/>
            <person name="Brown G."/>
            <person name="Chen H.C."/>
            <person name="Ermolaeva O."/>
            <person name="Hlavina W."/>
            <person name="Kapustin Y."/>
            <person name="Kiryutin B."/>
            <person name="Kitts P."/>
            <person name="Maglott D."/>
            <person name="Pruitt K."/>
            <person name="Sapojnikov V."/>
            <person name="Souvorov A."/>
            <person name="Mackey A.J."/>
            <person name="Waterhouse R.M."/>
            <person name="Wyder S."/>
            <person name="Zdobnov E.M."/>
            <person name="Zdobnov E.M."/>
            <person name="Wyder S."/>
            <person name="Kriventseva E.V."/>
            <person name="Kadowaki T."/>
            <person name="Bork P."/>
            <person name="Aranda M."/>
            <person name="Bao R."/>
            <person name="Beermann A."/>
            <person name="Berns N."/>
            <person name="Bolognesi R."/>
            <person name="Bonneton F."/>
            <person name="Bopp D."/>
            <person name="Brown S.J."/>
            <person name="Bucher G."/>
            <person name="Butts T."/>
            <person name="Chaumot A."/>
            <person name="Denell R.E."/>
            <person name="Ferrier D.E."/>
            <person name="Friedrich M."/>
            <person name="Gordon C.M."/>
            <person name="Jindra M."/>
            <person name="Klingler M."/>
            <person name="Lan Q."/>
            <person name="Lattorff H.M."/>
            <person name="Laudet V."/>
            <person name="von Levetsow C."/>
            <person name="Liu Z."/>
            <person name="Lutz R."/>
            <person name="Lynch J.A."/>
            <person name="da Fonseca R.N."/>
            <person name="Posnien N."/>
            <person name="Reuter R."/>
            <person name="Roth S."/>
            <person name="Savard J."/>
            <person name="Schinko J.B."/>
            <person name="Schmitt C."/>
            <person name="Schoppmeier M."/>
            <person name="Schroder R."/>
            <person name="Shippy T.D."/>
            <person name="Simonnet F."/>
            <person name="Marques-Souza H."/>
            <person name="Tautz D."/>
            <person name="Tomoyasu Y."/>
            <person name="Trauner J."/>
            <person name="Van der Zee M."/>
            <person name="Vervoort M."/>
            <person name="Wittkopp N."/>
            <person name="Wimmer E.A."/>
            <person name="Yang X."/>
            <person name="Jones A.K."/>
            <person name="Sattelle D.B."/>
            <person name="Ebert P.R."/>
            <person name="Nelson D."/>
            <person name="Scott J.G."/>
            <person name="Beeman R.W."/>
            <person name="Muthukrishnan S."/>
            <person name="Kramer K.J."/>
            <person name="Arakane Y."/>
            <person name="Beeman R.W."/>
            <person name="Zhu Q."/>
            <person name="Hogenkamp D."/>
            <person name="Dixit R."/>
            <person name="Oppert B."/>
            <person name="Jiang H."/>
            <person name="Zou Z."/>
            <person name="Marshall J."/>
            <person name="Elpidina E."/>
            <person name="Vinokurov K."/>
            <person name="Oppert C."/>
            <person name="Zou Z."/>
            <person name="Evans J."/>
            <person name="Lu Z."/>
            <person name="Zhao P."/>
            <person name="Sumathipala N."/>
            <person name="Altincicek B."/>
            <person name="Vilcinskas A."/>
            <person name="Williams M."/>
            <person name="Hultmark D."/>
            <person name="Hetru C."/>
            <person name="Jiang H."/>
            <person name="Grimmelikhuijzen C.J."/>
            <person name="Hauser F."/>
            <person name="Cazzamali G."/>
            <person name="Williamson M."/>
            <person name="Park Y."/>
            <person name="Li B."/>
            <person name="Tanaka Y."/>
            <person name="Predel R."/>
            <person name="Neupert S."/>
            <person name="Schachtner J."/>
            <person name="Verleyen P."/>
            <person name="Raible F."/>
            <person name="Bork P."/>
            <person name="Friedrich M."/>
            <person name="Walden K.K."/>
            <person name="Robertson H.M."/>
            <person name="Angeli S."/>
            <person name="Foret S."/>
            <person name="Bucher G."/>
            <person name="Schuetz S."/>
            <person name="Maleszka R."/>
            <person name="Wimmer E.A."/>
            <person name="Beeman R.W."/>
            <person name="Lorenzen M."/>
            <person name="Tomoyasu Y."/>
            <person name="Miller S.C."/>
            <person name="Grossmann D."/>
            <person name="Bucher G."/>
        </authorList>
    </citation>
    <scope>NUCLEOTIDE SEQUENCE [LARGE SCALE GENOMIC DNA]</scope>
    <source>
        <strain evidence="11 12">Georgia GA2</strain>
    </source>
</reference>
<name>A0A139WEM6_TRICA</name>
<dbReference type="InterPro" id="IPR028606">
    <property type="entry name" value="Clp1"/>
</dbReference>
<keyword evidence="3 6" id="KW-0547">Nucleotide-binding</keyword>